<evidence type="ECO:0000256" key="2">
    <source>
        <dbReference type="SAM" id="SignalP"/>
    </source>
</evidence>
<proteinExistence type="predicted"/>
<evidence type="ECO:0000256" key="1">
    <source>
        <dbReference type="ARBA" id="ARBA00022729"/>
    </source>
</evidence>
<organism evidence="4 5">
    <name type="scientific">Spinacia oleracea</name>
    <name type="common">Spinach</name>
    <dbReference type="NCBI Taxonomy" id="3562"/>
    <lineage>
        <taxon>Eukaryota</taxon>
        <taxon>Viridiplantae</taxon>
        <taxon>Streptophyta</taxon>
        <taxon>Embryophyta</taxon>
        <taxon>Tracheophyta</taxon>
        <taxon>Spermatophyta</taxon>
        <taxon>Magnoliopsida</taxon>
        <taxon>eudicotyledons</taxon>
        <taxon>Gunneridae</taxon>
        <taxon>Pentapetalae</taxon>
        <taxon>Caryophyllales</taxon>
        <taxon>Chenopodiaceae</taxon>
        <taxon>Chenopodioideae</taxon>
        <taxon>Anserineae</taxon>
        <taxon>Spinacia</taxon>
    </lineage>
</organism>
<keyword evidence="4" id="KW-1185">Reference proteome</keyword>
<dbReference type="InterPro" id="IPR012946">
    <property type="entry name" value="X8"/>
</dbReference>
<dbReference type="Proteomes" id="UP000813463">
    <property type="component" value="Chromosome 6"/>
</dbReference>
<feature type="chain" id="PRO_5047276016" evidence="2">
    <location>
        <begin position="20"/>
        <end position="111"/>
    </location>
</feature>
<evidence type="ECO:0000313" key="4">
    <source>
        <dbReference type="Proteomes" id="UP000813463"/>
    </source>
</evidence>
<dbReference type="PANTHER" id="PTHR31044:SF52">
    <property type="entry name" value="OS01G0631500 PROTEIN"/>
    <property type="match status" value="1"/>
</dbReference>
<dbReference type="SMART" id="SM00768">
    <property type="entry name" value="X8"/>
    <property type="match status" value="1"/>
</dbReference>
<dbReference type="Pfam" id="PF07983">
    <property type="entry name" value="X8"/>
    <property type="match status" value="1"/>
</dbReference>
<evidence type="ECO:0000313" key="5">
    <source>
        <dbReference type="RefSeq" id="XP_056687630.1"/>
    </source>
</evidence>
<reference evidence="4" key="1">
    <citation type="journal article" date="2021" name="Nat. Commun.">
        <title>Genomic analyses provide insights into spinach domestication and the genetic basis of agronomic traits.</title>
        <authorList>
            <person name="Cai X."/>
            <person name="Sun X."/>
            <person name="Xu C."/>
            <person name="Sun H."/>
            <person name="Wang X."/>
            <person name="Ge C."/>
            <person name="Zhang Z."/>
            <person name="Wang Q."/>
            <person name="Fei Z."/>
            <person name="Jiao C."/>
            <person name="Wang Q."/>
        </authorList>
    </citation>
    <scope>NUCLEOTIDE SEQUENCE [LARGE SCALE GENOMIC DNA]</scope>
    <source>
        <strain evidence="4">cv. Varoflay</strain>
    </source>
</reference>
<gene>
    <name evidence="5" type="primary">LOC130462760</name>
</gene>
<feature type="signal peptide" evidence="2">
    <location>
        <begin position="1"/>
        <end position="19"/>
    </location>
</feature>
<name>A0ABM3QW83_SPIOL</name>
<dbReference type="InterPro" id="IPR044788">
    <property type="entry name" value="X8_dom_prot"/>
</dbReference>
<accession>A0ABM3QW83</accession>
<keyword evidence="1 2" id="KW-0732">Signal</keyword>
<dbReference type="RefSeq" id="XP_056687630.1">
    <property type="nucleotide sequence ID" value="XM_056831652.1"/>
</dbReference>
<evidence type="ECO:0000259" key="3">
    <source>
        <dbReference type="SMART" id="SM00768"/>
    </source>
</evidence>
<sequence>MSNALPFILFASLLVIFSGQITDGRCAYCVSNPKASRELIQKKLDFCCGDIPESCDLIQPGEPCYVDGDVRATASYVFNDWYVGGSECNFEGAEIMVYQDPSHGDCKFKCR</sequence>
<dbReference type="GeneID" id="130462760"/>
<dbReference type="PANTHER" id="PTHR31044">
    <property type="entry name" value="BETA-1,3 GLUCANASE"/>
    <property type="match status" value="1"/>
</dbReference>
<feature type="domain" description="X8" evidence="3">
    <location>
        <begin position="27"/>
        <end position="108"/>
    </location>
</feature>
<reference evidence="5" key="2">
    <citation type="submission" date="2025-08" db="UniProtKB">
        <authorList>
            <consortium name="RefSeq"/>
        </authorList>
    </citation>
    <scope>IDENTIFICATION</scope>
    <source>
        <tissue evidence="5">Leaf</tissue>
    </source>
</reference>
<protein>
    <submittedName>
        <fullName evidence="5">Glucan endo-1,3-beta-glucosidase 4</fullName>
    </submittedName>
</protein>